<evidence type="ECO:0008006" key="14">
    <source>
        <dbReference type="Google" id="ProtNLM"/>
    </source>
</evidence>
<feature type="compositionally biased region" description="Polar residues" evidence="9">
    <location>
        <begin position="232"/>
        <end position="241"/>
    </location>
</feature>
<comment type="caution">
    <text evidence="12">The sequence shown here is derived from an EMBL/GenBank/DDBJ whole genome shotgun (WGS) entry which is preliminary data.</text>
</comment>
<feature type="compositionally biased region" description="Low complexity" evidence="9">
    <location>
        <begin position="286"/>
        <end position="295"/>
    </location>
</feature>
<dbReference type="InterPro" id="IPR041212">
    <property type="entry name" value="Vta1_C"/>
</dbReference>
<organism evidence="12 13">
    <name type="scientific">Pseudocercospora eumusae</name>
    <dbReference type="NCBI Taxonomy" id="321146"/>
    <lineage>
        <taxon>Eukaryota</taxon>
        <taxon>Fungi</taxon>
        <taxon>Dikarya</taxon>
        <taxon>Ascomycota</taxon>
        <taxon>Pezizomycotina</taxon>
        <taxon>Dothideomycetes</taxon>
        <taxon>Dothideomycetidae</taxon>
        <taxon>Mycosphaerellales</taxon>
        <taxon>Mycosphaerellaceae</taxon>
        <taxon>Pseudocercospora</taxon>
    </lineage>
</organism>
<reference evidence="12 13" key="1">
    <citation type="submission" date="2015-07" db="EMBL/GenBank/DDBJ databases">
        <title>Comparative genomics of the Sigatoka disease complex on banana suggests a link between parallel evolutionary changes in Pseudocercospora fijiensis and Pseudocercospora eumusae and increased virulence on the banana host.</title>
        <authorList>
            <person name="Chang T.-C."/>
            <person name="Salvucci A."/>
            <person name="Crous P.W."/>
            <person name="Stergiopoulos I."/>
        </authorList>
    </citation>
    <scope>NUCLEOTIDE SEQUENCE [LARGE SCALE GENOMIC DNA]</scope>
    <source>
        <strain evidence="12 13">CBS 114824</strain>
    </source>
</reference>
<dbReference type="GO" id="GO:0032511">
    <property type="term" value="P:late endosome to vacuole transport via multivesicular body sorting pathway"/>
    <property type="evidence" value="ECO:0007669"/>
    <property type="project" value="InterPro"/>
</dbReference>
<feature type="compositionally biased region" description="Low complexity" evidence="9">
    <location>
        <begin position="335"/>
        <end position="348"/>
    </location>
</feature>
<dbReference type="InterPro" id="IPR023175">
    <property type="entry name" value="Vta1/CALS_N_sf"/>
</dbReference>
<evidence type="ECO:0000256" key="1">
    <source>
        <dbReference type="ARBA" id="ARBA00004481"/>
    </source>
</evidence>
<dbReference type="InterPro" id="IPR044538">
    <property type="entry name" value="Vta1-like"/>
</dbReference>
<feature type="domain" description="Vta1 C-terminal" evidence="11">
    <location>
        <begin position="377"/>
        <end position="412"/>
    </location>
</feature>
<evidence type="ECO:0000256" key="8">
    <source>
        <dbReference type="ARBA" id="ARBA00023136"/>
    </source>
</evidence>
<dbReference type="Pfam" id="PF18097">
    <property type="entry name" value="Vta1_C"/>
    <property type="match status" value="1"/>
</dbReference>
<dbReference type="PANTHER" id="PTHR46009">
    <property type="entry name" value="VACUOLAR PROTEIN SORTING-ASSOCIATED PROTEIN VTA1 HOMOLOG"/>
    <property type="match status" value="1"/>
</dbReference>
<keyword evidence="8" id="KW-0472">Membrane</keyword>
<dbReference type="STRING" id="321146.A0A139HAW5"/>
<sequence length="415" mass="44391">MATTVPAKLKAAAPDVQRFATRAAQLAKHRPIVTYWCEYYILQQVLNRQLHTTDEECTNYAIQLMDKLEAYKAENAANDAVVDDVAAKAYIENFALEVFNGGDEAQRSNKVTRQTADTFQAAATFMDLLTIWGPLEPEIVAKSKFAKYHALRIAKAIKAGEDPNATNPVVEQPVAPGPEDVSLEAELKNMENDAGVYKPPTVENAPDSGFPSRSPSALQTDPVAPPPLPTRGVSNTQQAQHTEPDVSPIEPPEDAASRTGSIGGGYFPAVPDAPSNVNTVAPVDQPPSVASSLPPSSAPPNPVDFYNIPPPAESTVTPHDLGILPQDRPDPPTPRQQMASPPLVAPAHRPARAPAPPAQPTNFNAPPPPGGYRDDDESIMAAQKHAKWAISALNFEDVQTAVKELRIALQSLGAS</sequence>
<keyword evidence="6" id="KW-0967">Endosome</keyword>
<keyword evidence="7" id="KW-0653">Protein transport</keyword>
<dbReference type="Pfam" id="PF04652">
    <property type="entry name" value="Vta1"/>
    <property type="match status" value="1"/>
</dbReference>
<accession>A0A139HAW5</accession>
<evidence type="ECO:0000256" key="6">
    <source>
        <dbReference type="ARBA" id="ARBA00022753"/>
    </source>
</evidence>
<dbReference type="EMBL" id="LFZN01000089">
    <property type="protein sequence ID" value="KXS99582.1"/>
    <property type="molecule type" value="Genomic_DNA"/>
</dbReference>
<keyword evidence="4" id="KW-0813">Transport</keyword>
<dbReference type="Gene3D" id="1.20.5.420">
    <property type="entry name" value="Immunoglobulin FC, subunit C"/>
    <property type="match status" value="1"/>
</dbReference>
<dbReference type="AlphaFoldDB" id="A0A139HAW5"/>
<evidence type="ECO:0000313" key="12">
    <source>
        <dbReference type="EMBL" id="KXS99582.1"/>
    </source>
</evidence>
<keyword evidence="13" id="KW-1185">Reference proteome</keyword>
<evidence type="ECO:0000256" key="4">
    <source>
        <dbReference type="ARBA" id="ARBA00022448"/>
    </source>
</evidence>
<evidence type="ECO:0000256" key="3">
    <source>
        <dbReference type="ARBA" id="ARBA00007895"/>
    </source>
</evidence>
<dbReference type="PANTHER" id="PTHR46009:SF1">
    <property type="entry name" value="VACUOLAR PROTEIN SORTING-ASSOCIATED PROTEIN VTA1 HOMOLOG"/>
    <property type="match status" value="1"/>
</dbReference>
<evidence type="ECO:0000259" key="10">
    <source>
        <dbReference type="Pfam" id="PF04652"/>
    </source>
</evidence>
<evidence type="ECO:0000313" key="13">
    <source>
        <dbReference type="Proteomes" id="UP000070133"/>
    </source>
</evidence>
<evidence type="ECO:0000256" key="9">
    <source>
        <dbReference type="SAM" id="MobiDB-lite"/>
    </source>
</evidence>
<proteinExistence type="inferred from homology"/>
<feature type="region of interest" description="Disordered" evidence="9">
    <location>
        <begin position="194"/>
        <end position="376"/>
    </location>
</feature>
<evidence type="ECO:0000256" key="5">
    <source>
        <dbReference type="ARBA" id="ARBA00022490"/>
    </source>
</evidence>
<comment type="similarity">
    <text evidence="3">Belongs to the VTA1 family.</text>
</comment>
<name>A0A139HAW5_9PEZI</name>
<feature type="compositionally biased region" description="Pro residues" evidence="9">
    <location>
        <begin position="353"/>
        <end position="370"/>
    </location>
</feature>
<dbReference type="Proteomes" id="UP000070133">
    <property type="component" value="Unassembled WGS sequence"/>
</dbReference>
<dbReference type="OrthoDB" id="391137at2759"/>
<keyword evidence="5" id="KW-0963">Cytoplasm</keyword>
<feature type="compositionally biased region" description="Pro residues" evidence="9">
    <location>
        <begin position="296"/>
        <end position="312"/>
    </location>
</feature>
<evidence type="ECO:0000259" key="11">
    <source>
        <dbReference type="Pfam" id="PF18097"/>
    </source>
</evidence>
<dbReference type="GO" id="GO:0005771">
    <property type="term" value="C:multivesicular body"/>
    <property type="evidence" value="ECO:0007669"/>
    <property type="project" value="TreeGrafter"/>
</dbReference>
<evidence type="ECO:0000256" key="7">
    <source>
        <dbReference type="ARBA" id="ARBA00022927"/>
    </source>
</evidence>
<dbReference type="InterPro" id="IPR039431">
    <property type="entry name" value="Vta1/CALS_N"/>
</dbReference>
<dbReference type="GO" id="GO:0010008">
    <property type="term" value="C:endosome membrane"/>
    <property type="evidence" value="ECO:0007669"/>
    <property type="project" value="UniProtKB-SubCell"/>
</dbReference>
<comment type="subcellular location">
    <subcellularLocation>
        <location evidence="2">Cytoplasm</location>
    </subcellularLocation>
    <subcellularLocation>
        <location evidence="1">Endosome membrane</location>
        <topology evidence="1">Peripheral membrane protein</topology>
    </subcellularLocation>
</comment>
<protein>
    <recommendedName>
        <fullName evidence="14">Vta1/callose synthase N-terminal domain-containing protein</fullName>
    </recommendedName>
</protein>
<dbReference type="Gene3D" id="1.25.40.270">
    <property type="entry name" value="Vacuolar protein sorting-associated protein vta1"/>
    <property type="match status" value="1"/>
</dbReference>
<evidence type="ECO:0000256" key="2">
    <source>
        <dbReference type="ARBA" id="ARBA00004496"/>
    </source>
</evidence>
<dbReference type="GO" id="GO:0015031">
    <property type="term" value="P:protein transport"/>
    <property type="evidence" value="ECO:0007669"/>
    <property type="project" value="UniProtKB-KW"/>
</dbReference>
<feature type="domain" description="Vta1/callose synthase N-terminal" evidence="10">
    <location>
        <begin position="16"/>
        <end position="158"/>
    </location>
</feature>
<gene>
    <name evidence="12" type="ORF">AC578_2206</name>
</gene>